<dbReference type="EMBL" id="JAFBBZ010000001">
    <property type="protein sequence ID" value="MBM7508010.1"/>
    <property type="molecule type" value="Genomic_DNA"/>
</dbReference>
<organism evidence="4 5">
    <name type="scientific">Nocardioides salarius</name>
    <dbReference type="NCBI Taxonomy" id="374513"/>
    <lineage>
        <taxon>Bacteria</taxon>
        <taxon>Bacillati</taxon>
        <taxon>Actinomycetota</taxon>
        <taxon>Actinomycetes</taxon>
        <taxon>Propionibacteriales</taxon>
        <taxon>Nocardioidaceae</taxon>
        <taxon>Nocardioides</taxon>
    </lineage>
</organism>
<evidence type="ECO:0008006" key="6">
    <source>
        <dbReference type="Google" id="ProtNLM"/>
    </source>
</evidence>
<evidence type="ECO:0000256" key="3">
    <source>
        <dbReference type="SAM" id="SignalP"/>
    </source>
</evidence>
<comment type="caution">
    <text evidence="4">The sequence shown here is derived from an EMBL/GenBank/DDBJ whole genome shotgun (WGS) entry which is preliminary data.</text>
</comment>
<feature type="transmembrane region" description="Helical" evidence="2">
    <location>
        <begin position="388"/>
        <end position="409"/>
    </location>
</feature>
<feature type="compositionally biased region" description="Pro residues" evidence="1">
    <location>
        <begin position="362"/>
        <end position="371"/>
    </location>
</feature>
<keyword evidence="3" id="KW-0732">Signal</keyword>
<gene>
    <name evidence="4" type="ORF">JOE61_001824</name>
</gene>
<proteinExistence type="predicted"/>
<evidence type="ECO:0000256" key="2">
    <source>
        <dbReference type="SAM" id="Phobius"/>
    </source>
</evidence>
<feature type="compositionally biased region" description="Low complexity" evidence="1">
    <location>
        <begin position="352"/>
        <end position="361"/>
    </location>
</feature>
<dbReference type="Proteomes" id="UP000732378">
    <property type="component" value="Unassembled WGS sequence"/>
</dbReference>
<evidence type="ECO:0000313" key="5">
    <source>
        <dbReference type="Proteomes" id="UP000732378"/>
    </source>
</evidence>
<accession>A0ABS2MA08</accession>
<name>A0ABS2MA08_9ACTN</name>
<evidence type="ECO:0000313" key="4">
    <source>
        <dbReference type="EMBL" id="MBM7508010.1"/>
    </source>
</evidence>
<evidence type="ECO:0000256" key="1">
    <source>
        <dbReference type="SAM" id="MobiDB-lite"/>
    </source>
</evidence>
<feature type="region of interest" description="Disordered" evidence="1">
    <location>
        <begin position="345"/>
        <end position="375"/>
    </location>
</feature>
<keyword evidence="2" id="KW-0812">Transmembrane</keyword>
<dbReference type="RefSeq" id="WP_193669758.1">
    <property type="nucleotide sequence ID" value="NZ_JACDTV010000010.1"/>
</dbReference>
<keyword evidence="2" id="KW-0472">Membrane</keyword>
<keyword evidence="5" id="KW-1185">Reference proteome</keyword>
<sequence>MTHRTARGLALTATGTLIALSAAPATAATPVAQADATALTLTVASTPTDSGSFSSTHDGDSESTSGSDEPALSAATGQSFAQVGTLAQDARTRVEQRQGYAEACAGLAGDGATVVGVGEGGCLTPGQNVRLNAATVDLSGLRVLESEFLAGFDQQLQDALAPVLDQLLPALTDGLEQALTGLGDLGVFLDAGVIQSRCTAGPGTSAGSAQIADAAAYVEVGGTRVDLVALPVDPEPNTHVVTDLGAVTQEVLDAVRTELETAIDGTLGPLTAVVDGAEVLAEALGQVGEQLAPLEDNVIDILLNEQVQVADDEIEVTALDLSVLPAAQEFDVDLLRAEIGRSHCGPTGRVGAPAEPEATPDPTDPPAPVPTSVPAGVETAASGGGMGAAGNLSLAALLALAGAAGVASWRRSLRG</sequence>
<feature type="chain" id="PRO_5046699170" description="Choice-of-anchor G family protein" evidence="3">
    <location>
        <begin position="28"/>
        <end position="415"/>
    </location>
</feature>
<protein>
    <recommendedName>
        <fullName evidence="6">Choice-of-anchor G family protein</fullName>
    </recommendedName>
</protein>
<feature type="region of interest" description="Disordered" evidence="1">
    <location>
        <begin position="45"/>
        <end position="75"/>
    </location>
</feature>
<feature type="signal peptide" evidence="3">
    <location>
        <begin position="1"/>
        <end position="27"/>
    </location>
</feature>
<keyword evidence="2" id="KW-1133">Transmembrane helix</keyword>
<reference evidence="4 5" key="1">
    <citation type="submission" date="2021-01" db="EMBL/GenBank/DDBJ databases">
        <title>Sequencing the genomes of 1000 actinobacteria strains.</title>
        <authorList>
            <person name="Klenk H.-P."/>
        </authorList>
    </citation>
    <scope>NUCLEOTIDE SEQUENCE [LARGE SCALE GENOMIC DNA]</scope>
    <source>
        <strain evidence="4 5">DSM 18239</strain>
    </source>
</reference>